<sequence length="39" mass="4611">MHVRFVDIVYSGGFEEYEDPADYKRIVSTLAYSDTYDEE</sequence>
<dbReference type="EMBL" id="FXTI01000014">
    <property type="protein sequence ID" value="SMO92234.1"/>
    <property type="molecule type" value="Genomic_DNA"/>
</dbReference>
<gene>
    <name evidence="1" type="ORF">SAMN06264849_11446</name>
</gene>
<evidence type="ECO:0000313" key="1">
    <source>
        <dbReference type="EMBL" id="SMO92234.1"/>
    </source>
</evidence>
<protein>
    <submittedName>
        <fullName evidence="1">Uncharacterized protein</fullName>
    </submittedName>
</protein>
<keyword evidence="2" id="KW-1185">Reference proteome</keyword>
<organism evidence="1 2">
    <name type="scientific">Melghirimyces algeriensis</name>
    <dbReference type="NCBI Taxonomy" id="910412"/>
    <lineage>
        <taxon>Bacteria</taxon>
        <taxon>Bacillati</taxon>
        <taxon>Bacillota</taxon>
        <taxon>Bacilli</taxon>
        <taxon>Bacillales</taxon>
        <taxon>Thermoactinomycetaceae</taxon>
        <taxon>Melghirimyces</taxon>
    </lineage>
</organism>
<name>A0A521F848_9BACL</name>
<dbReference type="Proteomes" id="UP000315636">
    <property type="component" value="Unassembled WGS sequence"/>
</dbReference>
<dbReference type="AlphaFoldDB" id="A0A521F848"/>
<proteinExistence type="predicted"/>
<reference evidence="1 2" key="1">
    <citation type="submission" date="2017-05" db="EMBL/GenBank/DDBJ databases">
        <authorList>
            <person name="Varghese N."/>
            <person name="Submissions S."/>
        </authorList>
    </citation>
    <scope>NUCLEOTIDE SEQUENCE [LARGE SCALE GENOMIC DNA]</scope>
    <source>
        <strain evidence="1 2">DSM 45474</strain>
    </source>
</reference>
<evidence type="ECO:0000313" key="2">
    <source>
        <dbReference type="Proteomes" id="UP000315636"/>
    </source>
</evidence>
<accession>A0A521F848</accession>